<evidence type="ECO:0000256" key="5">
    <source>
        <dbReference type="ARBA" id="ARBA00023136"/>
    </source>
</evidence>
<feature type="transmembrane region" description="Helical" evidence="6">
    <location>
        <begin position="490"/>
        <end position="508"/>
    </location>
</feature>
<accession>A0A5C8UW52</accession>
<dbReference type="GO" id="GO:0016787">
    <property type="term" value="F:hydrolase activity"/>
    <property type="evidence" value="ECO:0007669"/>
    <property type="project" value="UniProtKB-KW"/>
</dbReference>
<dbReference type="Proteomes" id="UP000321379">
    <property type="component" value="Unassembled WGS sequence"/>
</dbReference>
<dbReference type="InterPro" id="IPR035681">
    <property type="entry name" value="ComA-like_MBL"/>
</dbReference>
<evidence type="ECO:0000259" key="7">
    <source>
        <dbReference type="SMART" id="SM00849"/>
    </source>
</evidence>
<evidence type="ECO:0000256" key="4">
    <source>
        <dbReference type="ARBA" id="ARBA00022989"/>
    </source>
</evidence>
<dbReference type="Pfam" id="PF03772">
    <property type="entry name" value="Competence"/>
    <property type="match status" value="1"/>
</dbReference>
<proteinExistence type="predicted"/>
<keyword evidence="4 6" id="KW-1133">Transmembrane helix</keyword>
<feature type="domain" description="Metallo-beta-lactamase" evidence="7">
    <location>
        <begin position="530"/>
        <end position="722"/>
    </location>
</feature>
<dbReference type="InterPro" id="IPR052159">
    <property type="entry name" value="Competence_DNA_uptake"/>
</dbReference>
<gene>
    <name evidence="8" type="ORF">FVP33_00280</name>
</gene>
<feature type="transmembrane region" description="Helical" evidence="6">
    <location>
        <begin position="267"/>
        <end position="283"/>
    </location>
</feature>
<comment type="subcellular location">
    <subcellularLocation>
        <location evidence="1">Cell membrane</location>
        <topology evidence="1">Multi-pass membrane protein</topology>
    </subcellularLocation>
</comment>
<feature type="transmembrane region" description="Helical" evidence="6">
    <location>
        <begin position="459"/>
        <end position="478"/>
    </location>
</feature>
<reference evidence="8 9" key="1">
    <citation type="submission" date="2019-08" db="EMBL/GenBank/DDBJ databases">
        <title>Bacterial whole genome sequence for Glaciihabitans sp. CHu50b-6-2.</title>
        <authorList>
            <person name="Jin L."/>
        </authorList>
    </citation>
    <scope>NUCLEOTIDE SEQUENCE [LARGE SCALE GENOMIC DNA]</scope>
    <source>
        <strain evidence="8 9">CHu50b-6-2</strain>
    </source>
</reference>
<evidence type="ECO:0000256" key="2">
    <source>
        <dbReference type="ARBA" id="ARBA00022475"/>
    </source>
</evidence>
<dbReference type="NCBIfam" id="TIGR00360">
    <property type="entry name" value="ComEC_N-term"/>
    <property type="match status" value="1"/>
</dbReference>
<dbReference type="InterPro" id="IPR004477">
    <property type="entry name" value="ComEC_N"/>
</dbReference>
<dbReference type="CDD" id="cd07731">
    <property type="entry name" value="ComA-like_MBL-fold"/>
    <property type="match status" value="1"/>
</dbReference>
<dbReference type="InterPro" id="IPR001279">
    <property type="entry name" value="Metallo-B-lactamas"/>
</dbReference>
<comment type="caution">
    <text evidence="8">The sequence shown here is derived from an EMBL/GenBank/DDBJ whole genome shotgun (WGS) entry which is preliminary data.</text>
</comment>
<dbReference type="SUPFAM" id="SSF56281">
    <property type="entry name" value="Metallo-hydrolase/oxidoreductase"/>
    <property type="match status" value="1"/>
</dbReference>
<keyword evidence="3 6" id="KW-0812">Transmembrane</keyword>
<feature type="transmembrane region" description="Helical" evidence="6">
    <location>
        <begin position="30"/>
        <end position="48"/>
    </location>
</feature>
<dbReference type="PANTHER" id="PTHR30619">
    <property type="entry name" value="DNA INTERNALIZATION/COMPETENCE PROTEIN COMEC/REC2"/>
    <property type="match status" value="1"/>
</dbReference>
<feature type="transmembrane region" description="Helical" evidence="6">
    <location>
        <begin position="335"/>
        <end position="356"/>
    </location>
</feature>
<dbReference type="SMART" id="SM00849">
    <property type="entry name" value="Lactamase_B"/>
    <property type="match status" value="1"/>
</dbReference>
<protein>
    <submittedName>
        <fullName evidence="8">MBL fold metallo-hydrolase</fullName>
    </submittedName>
</protein>
<feature type="transmembrane region" description="Helical" evidence="6">
    <location>
        <begin position="239"/>
        <end position="260"/>
    </location>
</feature>
<dbReference type="GO" id="GO:0005886">
    <property type="term" value="C:plasma membrane"/>
    <property type="evidence" value="ECO:0007669"/>
    <property type="project" value="UniProtKB-SubCell"/>
</dbReference>
<feature type="transmembrane region" description="Helical" evidence="6">
    <location>
        <begin position="403"/>
        <end position="421"/>
    </location>
</feature>
<dbReference type="RefSeq" id="WP_147781643.1">
    <property type="nucleotide sequence ID" value="NZ_VRMG01000001.1"/>
</dbReference>
<evidence type="ECO:0000256" key="3">
    <source>
        <dbReference type="ARBA" id="ARBA00022692"/>
    </source>
</evidence>
<keyword evidence="2" id="KW-1003">Cell membrane</keyword>
<keyword evidence="5 6" id="KW-0472">Membrane</keyword>
<sequence>MTLDLRLAAPVVVAWIVVGVLIGAPDALVGAAVATWAATVAAGGWAALGRRHETSGVVVVAIVALAASAMLLTVAAVQYPHRQPHVLVAAAHSGRYITVTAVTAEVLHPGMKNYGVTVTEASVGSTRIDCALPVTVFGEPPPGETTGIGTELTLGGTLVATDPADDVSFLLFASKPPTLVAPPPWYLDWANGLRSGLGRAASGLPGSGGGLLPGLAIGDTSAVSPALGAAMKATSLSHLTAVSGANCAVVIALIMLAGAALGLSRRWRIAASLVVLLGFVVLVTPQPSVLRSAVMATLVLVATAAGRPVRGVSILSLASVILLAVDPWLSRSYGFILSVLATGGLLILAGPITRLLARRLPTWVAAIVAIPLAAQLACQPVLVLLNPVIPTYGVLANMLAEPAAPLATVLGLAACLVLAPLPAIGHAIAWVAWLPAAWIAAVAQFFAGLPGSAIPWPAGAPGVALAALATAAGLLAAFPPRSRALAVRRVASAGLALLLVGYLGVAGGERLRVQLGRPGDWQIAVCDVGQGDAVLVRSLGRLALIDTGPKPERLTRCLDSLGIGRIDLLVLTHYDLDHVGGTDAVVGRVDRAMIGPRSDAGDDRLAHQLAASGAAVEQVSRGLTGTLGELRWEVLWPRSPLAGVQPGNDASVTMRFRGAGACASGCLSSIFLGDLGNEPQARMMAANRIAEVDVVKVAHHGSADQNEDLYAKLHATIGLIGVGADNTYGHPTDKLLGILARVATTAARTDRDGMILVSTRPGGGLAVWTERSPPALR</sequence>
<evidence type="ECO:0000313" key="8">
    <source>
        <dbReference type="EMBL" id="TXN32841.1"/>
    </source>
</evidence>
<evidence type="ECO:0000313" key="9">
    <source>
        <dbReference type="Proteomes" id="UP000321379"/>
    </source>
</evidence>
<feature type="transmembrane region" description="Helical" evidence="6">
    <location>
        <begin position="7"/>
        <end position="24"/>
    </location>
</feature>
<feature type="transmembrane region" description="Helical" evidence="6">
    <location>
        <begin position="55"/>
        <end position="77"/>
    </location>
</feature>
<dbReference type="EMBL" id="VRMG01000001">
    <property type="protein sequence ID" value="TXN32841.1"/>
    <property type="molecule type" value="Genomic_DNA"/>
</dbReference>
<dbReference type="PANTHER" id="PTHR30619:SF1">
    <property type="entry name" value="RECOMBINATION PROTEIN 2"/>
    <property type="match status" value="1"/>
</dbReference>
<dbReference type="Pfam" id="PF00753">
    <property type="entry name" value="Lactamase_B"/>
    <property type="match status" value="1"/>
</dbReference>
<dbReference type="InterPro" id="IPR036866">
    <property type="entry name" value="RibonucZ/Hydroxyglut_hydro"/>
</dbReference>
<dbReference type="Gene3D" id="3.60.15.10">
    <property type="entry name" value="Ribonuclease Z/Hydroxyacylglutathione hydrolase-like"/>
    <property type="match status" value="1"/>
</dbReference>
<evidence type="ECO:0000256" key="6">
    <source>
        <dbReference type="SAM" id="Phobius"/>
    </source>
</evidence>
<keyword evidence="8" id="KW-0378">Hydrolase</keyword>
<name>A0A5C8UW52_9MICO</name>
<evidence type="ECO:0000256" key="1">
    <source>
        <dbReference type="ARBA" id="ARBA00004651"/>
    </source>
</evidence>
<feature type="transmembrane region" description="Helical" evidence="6">
    <location>
        <begin position="363"/>
        <end position="383"/>
    </location>
</feature>
<keyword evidence="9" id="KW-1185">Reference proteome</keyword>
<feature type="transmembrane region" description="Helical" evidence="6">
    <location>
        <begin position="428"/>
        <end position="447"/>
    </location>
</feature>
<organism evidence="8 9">
    <name type="scientific">Lacisediminihabitans profunda</name>
    <dbReference type="NCBI Taxonomy" id="2594790"/>
    <lineage>
        <taxon>Bacteria</taxon>
        <taxon>Bacillati</taxon>
        <taxon>Actinomycetota</taxon>
        <taxon>Actinomycetes</taxon>
        <taxon>Micrococcales</taxon>
        <taxon>Microbacteriaceae</taxon>
        <taxon>Lacisediminihabitans</taxon>
    </lineage>
</organism>
<dbReference type="AlphaFoldDB" id="A0A5C8UW52"/>